<feature type="domain" description="Helicase C-terminal" evidence="3">
    <location>
        <begin position="556"/>
        <end position="713"/>
    </location>
</feature>
<dbReference type="SUPFAM" id="SSF56024">
    <property type="entry name" value="Phospholipase D/nuclease"/>
    <property type="match status" value="1"/>
</dbReference>
<evidence type="ECO:0000313" key="5">
    <source>
        <dbReference type="Proteomes" id="UP001354989"/>
    </source>
</evidence>
<dbReference type="SUPFAM" id="SSF52540">
    <property type="entry name" value="P-loop containing nucleoside triphosphate hydrolases"/>
    <property type="match status" value="1"/>
</dbReference>
<dbReference type="InterPro" id="IPR014001">
    <property type="entry name" value="Helicase_ATP-bd"/>
</dbReference>
<dbReference type="PROSITE" id="PS51192">
    <property type="entry name" value="HELICASE_ATP_BIND_1"/>
    <property type="match status" value="1"/>
</dbReference>
<evidence type="ECO:0000259" key="2">
    <source>
        <dbReference type="PROSITE" id="PS51192"/>
    </source>
</evidence>
<reference evidence="4 5" key="1">
    <citation type="submission" date="2021-12" db="EMBL/GenBank/DDBJ databases">
        <title>Genome sequencing of bacteria with rrn-lacking chromosome and rrn-plasmid.</title>
        <authorList>
            <person name="Anda M."/>
            <person name="Iwasaki W."/>
        </authorList>
    </citation>
    <scope>NUCLEOTIDE SEQUENCE [LARGE SCALE GENOMIC DNA]</scope>
    <source>
        <strain evidence="4 5">NBRC 101262</strain>
    </source>
</reference>
<accession>A0ABN6LFU4</accession>
<evidence type="ECO:0000313" key="4">
    <source>
        <dbReference type="EMBL" id="BDD00314.1"/>
    </source>
</evidence>
<dbReference type="SMART" id="SM00490">
    <property type="entry name" value="HELICc"/>
    <property type="match status" value="1"/>
</dbReference>
<dbReference type="InterPro" id="IPR006935">
    <property type="entry name" value="Helicase/UvrB_N"/>
</dbReference>
<dbReference type="InterPro" id="IPR021835">
    <property type="entry name" value="DUF3427"/>
</dbReference>
<gene>
    <name evidence="4" type="primary">res</name>
    <name evidence="4" type="ORF">PEPS_25940</name>
</gene>
<name>A0ABN6LFU4_9BACT</name>
<protein>
    <submittedName>
        <fullName evidence="4">Type III restriction-modification system restriction subunit Res</fullName>
    </submittedName>
</protein>
<dbReference type="InterPro" id="IPR025202">
    <property type="entry name" value="PLD-like_dom"/>
</dbReference>
<feature type="domain" description="Helicase ATP-binding" evidence="2">
    <location>
        <begin position="338"/>
        <end position="496"/>
    </location>
</feature>
<dbReference type="Pfam" id="PF04851">
    <property type="entry name" value="ResIII"/>
    <property type="match status" value="1"/>
</dbReference>
<dbReference type="Pfam" id="PF00271">
    <property type="entry name" value="Helicase_C"/>
    <property type="match status" value="1"/>
</dbReference>
<dbReference type="Gene3D" id="3.40.50.300">
    <property type="entry name" value="P-loop containing nucleotide triphosphate hydrolases"/>
    <property type="match status" value="2"/>
</dbReference>
<dbReference type="RefSeq" id="WP_338397261.1">
    <property type="nucleotide sequence ID" value="NZ_AP025292.1"/>
</dbReference>
<sequence length="1048" mass="120407">MKLTEGIYEQLITCTLEEKLQEADQYFIEQTEIEPADAARILSEYLLKLLQYVLNEFKGKPAERLQAQLNFTNQLITDLAQKLKDQDHFIDENLVATKGNLLKLVHSKLGHSDTQLKGKLAEYFPVSGLQKSSLFTGSHADLNMDTELIKDILSADRIYWVVSFIRWSGVRIYEEALRQFLANGGQLQVITTTYVGATEAKAVQFLADLPNTEVKVSYNTQQERLHAKSYIFERNTGYDTAYIGSSNLSYSAMTRGLEWNMRVTSVENTHIIRKAKGTFETYWSSPDFEDFRLGGIEKLQQALSFGKSKGDKKGMILPIFKIHPYPYQQQILDRLEAERSIHHRYRNLVVAATGTGKTVISAFDFLRYKKKNPSAKLLFVAHRKEILEQSQRTFAALLKDANFGELWVGEHQPEYGHEQLFVSVQTLNNQRAFFEERLGAHYYDFIIVDEAHHGQASSYRFVFDYFKPEILLGLTATPERMDGRDIREDFDHRISAEIRLPDAMHLQLLTPFQYFVVTDDSVDLSRVAWKNGGYDKAELSRVYTGNDQRVQLILDKLAHYLNDYQQCCALGFCTTKEHAQYMSGKFQIAGLAADYLTSDQSREHRQQVVADLRSGKINYLFVVDLFNEGVDIPEVDTVLFLRPTESLTVFLQQLGRGLRLQENKECLTVLDFVGQVHQAYDFTKKFRALVGKAPYGLTKEITQGFPHVAFGCSIIMEQKAQQVVLEHIRAAVVNRRSLVSKLENWHSDTTQQLTLSNFLSFHDLDIRAVYKVGCWTQLKLWAGMMDLDDNDNYFKKIVAGLKRLITANDQAYLQYLRAYVAGKSATQKEALNRMFHYLIWDDAGKKLNFENEQQAVNRLKDFPDLLQEFNEIIEHRLDQIDYVMPTSSFAFPCQLNLHAQYSRTEILAAFGDSTFEKKSSSREGVLSIKKDNIDLLFVTLDKSERDFSTSTMYEDYAISDTLFHWQSQNSATPLRGVGLSYIEQKRNKKNILLFVREKKRDEYGLTMPFTFLGPVAYRKHRGEKPMSIEWALDVPMPASLVSVSKKMG</sequence>
<dbReference type="SMART" id="SM00487">
    <property type="entry name" value="DEXDc"/>
    <property type="match status" value="1"/>
</dbReference>
<dbReference type="Proteomes" id="UP001354989">
    <property type="component" value="Chromosome"/>
</dbReference>
<dbReference type="Pfam" id="PF11907">
    <property type="entry name" value="DUF3427"/>
    <property type="match status" value="1"/>
</dbReference>
<keyword evidence="5" id="KW-1185">Reference proteome</keyword>
<feature type="domain" description="PLD phosphodiesterase" evidence="1">
    <location>
        <begin position="221"/>
        <end position="252"/>
    </location>
</feature>
<dbReference type="CDD" id="cd18032">
    <property type="entry name" value="DEXHc_RE_I_III_res"/>
    <property type="match status" value="1"/>
</dbReference>
<evidence type="ECO:0000259" key="3">
    <source>
        <dbReference type="PROSITE" id="PS51194"/>
    </source>
</evidence>
<dbReference type="PANTHER" id="PTHR47962">
    <property type="entry name" value="ATP-DEPENDENT HELICASE LHR-RELATED-RELATED"/>
    <property type="match status" value="1"/>
</dbReference>
<dbReference type="InterPro" id="IPR027417">
    <property type="entry name" value="P-loop_NTPase"/>
</dbReference>
<dbReference type="Pfam" id="PF13091">
    <property type="entry name" value="PLDc_2"/>
    <property type="match status" value="1"/>
</dbReference>
<dbReference type="InterPro" id="IPR001736">
    <property type="entry name" value="PLipase_D/transphosphatidylase"/>
</dbReference>
<dbReference type="PROSITE" id="PS50035">
    <property type="entry name" value="PLD"/>
    <property type="match status" value="1"/>
</dbReference>
<proteinExistence type="predicted"/>
<dbReference type="PANTHER" id="PTHR47962:SF7">
    <property type="entry name" value="MITOCHONDRIAL ATP-DEPENDENT HELICASE IRC3-RELATED"/>
    <property type="match status" value="1"/>
</dbReference>
<dbReference type="PROSITE" id="PS51194">
    <property type="entry name" value="HELICASE_CTER"/>
    <property type="match status" value="1"/>
</dbReference>
<dbReference type="InterPro" id="IPR052511">
    <property type="entry name" value="ATP-dep_Helicase"/>
</dbReference>
<evidence type="ECO:0000259" key="1">
    <source>
        <dbReference type="PROSITE" id="PS50035"/>
    </source>
</evidence>
<dbReference type="EMBL" id="AP025292">
    <property type="protein sequence ID" value="BDD00314.1"/>
    <property type="molecule type" value="Genomic_DNA"/>
</dbReference>
<dbReference type="CDD" id="cd18799">
    <property type="entry name" value="SF2_C_EcoAI-like"/>
    <property type="match status" value="1"/>
</dbReference>
<organism evidence="4 5">
    <name type="scientific">Persicobacter psychrovividus</name>
    <dbReference type="NCBI Taxonomy" id="387638"/>
    <lineage>
        <taxon>Bacteria</taxon>
        <taxon>Pseudomonadati</taxon>
        <taxon>Bacteroidota</taxon>
        <taxon>Cytophagia</taxon>
        <taxon>Cytophagales</taxon>
        <taxon>Persicobacteraceae</taxon>
        <taxon>Persicobacter</taxon>
    </lineage>
</organism>
<dbReference type="Gene3D" id="3.30.870.10">
    <property type="entry name" value="Endonuclease Chain A"/>
    <property type="match status" value="1"/>
</dbReference>
<dbReference type="InterPro" id="IPR001650">
    <property type="entry name" value="Helicase_C-like"/>
</dbReference>
<dbReference type="CDD" id="cd09203">
    <property type="entry name" value="PLDc_N_DEXD_b1"/>
    <property type="match status" value="1"/>
</dbReference>